<dbReference type="GO" id="GO:0005634">
    <property type="term" value="C:nucleus"/>
    <property type="evidence" value="ECO:0007669"/>
    <property type="project" value="UniProtKB-SubCell"/>
</dbReference>
<dbReference type="AlphaFoldDB" id="C6HSD5"/>
<sequence length="432" mass="48671">MSSICRTCVKDDMTMSDTDSLSTHSNSMNDNYCASSKEDDPTELLPKQHRLSTQLFHAVSCCPLSQTPRAAAADHEDIERKDSKLQTMAAKDYSAAPCLWNTDHGPETYSHSRALMLSSAVAQFVFEMVTSCLTTAPGFTDEVLTTADTKRDYSEQTVDDLDEKRCCWMQEEDDHLMALRRVGFSWPEIVGRFPQRRLRSLQQRWYILQKRQAPPATDKRRRKRKCSGSTSEPLPTSKPPKPLETPHPYHSRQLQAADDPATPRTEPSTPSLSSTVTAMCPGCGCVVDMKASSAFSAANTRMRVREQLQFCENHQRETAQHKYQYKSVLHKKVQKHGRKILSQNVLHGTGYYGLRGHAILSQHVVRHFACDIDTLAGLDSVVSKYSTVVYTQEILVPELLEMLVREDMGVDAERARRILGESNEIGDLLNSE</sequence>
<evidence type="ECO:0000256" key="2">
    <source>
        <dbReference type="ARBA" id="ARBA00004123"/>
    </source>
</evidence>
<evidence type="ECO:0000256" key="3">
    <source>
        <dbReference type="ARBA" id="ARBA00004496"/>
    </source>
</evidence>
<evidence type="ECO:0000256" key="7">
    <source>
        <dbReference type="ARBA" id="ARBA00023242"/>
    </source>
</evidence>
<keyword evidence="6" id="KW-0963">Cytoplasm</keyword>
<organism evidence="10 11">
    <name type="scientific">Ajellomyces capsulatus (strain H143)</name>
    <name type="common">Darling's disease fungus</name>
    <name type="synonym">Histoplasma capsulatum</name>
    <dbReference type="NCBI Taxonomy" id="544712"/>
    <lineage>
        <taxon>Eukaryota</taxon>
        <taxon>Fungi</taxon>
        <taxon>Dikarya</taxon>
        <taxon>Ascomycota</taxon>
        <taxon>Pezizomycotina</taxon>
        <taxon>Eurotiomycetes</taxon>
        <taxon>Eurotiomycetidae</taxon>
        <taxon>Onygenales</taxon>
        <taxon>Ajellomycetaceae</taxon>
        <taxon>Histoplasma</taxon>
    </lineage>
</organism>
<feature type="compositionally biased region" description="Pro residues" evidence="8">
    <location>
        <begin position="236"/>
        <end position="245"/>
    </location>
</feature>
<evidence type="ECO:0000313" key="10">
    <source>
        <dbReference type="EMBL" id="EER36685.1"/>
    </source>
</evidence>
<keyword evidence="7" id="KW-0539">Nucleus</keyword>
<feature type="compositionally biased region" description="Polar residues" evidence="8">
    <location>
        <begin position="265"/>
        <end position="274"/>
    </location>
</feature>
<gene>
    <name evidence="10" type="ORF">HCDG_09116</name>
</gene>
<dbReference type="Pfam" id="PF14474">
    <property type="entry name" value="RTC4"/>
    <property type="match status" value="1"/>
</dbReference>
<dbReference type="GO" id="GO:0005737">
    <property type="term" value="C:cytoplasm"/>
    <property type="evidence" value="ECO:0007669"/>
    <property type="project" value="UniProtKB-SubCell"/>
</dbReference>
<dbReference type="OMA" id="NYCASSK"/>
<comment type="subcellular location">
    <subcellularLocation>
        <location evidence="3">Cytoplasm</location>
    </subcellularLocation>
    <subcellularLocation>
        <location evidence="2">Nucleus</location>
    </subcellularLocation>
</comment>
<protein>
    <recommendedName>
        <fullName evidence="5">Restriction of telomere capping protein 4</fullName>
    </recommendedName>
</protein>
<dbReference type="SMART" id="SM01312">
    <property type="entry name" value="RTC4"/>
    <property type="match status" value="1"/>
</dbReference>
<dbReference type="InterPro" id="IPR001005">
    <property type="entry name" value="SANT/Myb"/>
</dbReference>
<dbReference type="PANTHER" id="PTHR41391:SF1">
    <property type="entry name" value="RESTRICTION OF TELOMERE CAPPING PROTEIN 4"/>
    <property type="match status" value="1"/>
</dbReference>
<accession>C6HSD5</accession>
<name>C6HSD5_AJECH</name>
<dbReference type="InterPro" id="IPR039024">
    <property type="entry name" value="RTC4"/>
</dbReference>
<feature type="region of interest" description="Disordered" evidence="8">
    <location>
        <begin position="209"/>
        <end position="274"/>
    </location>
</feature>
<evidence type="ECO:0000256" key="1">
    <source>
        <dbReference type="ARBA" id="ARBA00002738"/>
    </source>
</evidence>
<comment type="function">
    <text evidence="1">May be involved in a process influencing telomere capping.</text>
</comment>
<dbReference type="HOGENOM" id="CLU_018873_0_0_1"/>
<evidence type="ECO:0000256" key="5">
    <source>
        <dbReference type="ARBA" id="ARBA00015162"/>
    </source>
</evidence>
<comment type="similarity">
    <text evidence="4">Belongs to the RTC4 family.</text>
</comment>
<dbReference type="Proteomes" id="UP000002624">
    <property type="component" value="Unassembled WGS sequence"/>
</dbReference>
<evidence type="ECO:0000313" key="11">
    <source>
        <dbReference type="Proteomes" id="UP000002624"/>
    </source>
</evidence>
<dbReference type="PANTHER" id="PTHR41391">
    <property type="entry name" value="RESTRICTION OF TELOMERE CAPPING PROTEIN 4"/>
    <property type="match status" value="1"/>
</dbReference>
<feature type="region of interest" description="Disordered" evidence="8">
    <location>
        <begin position="15"/>
        <end position="41"/>
    </location>
</feature>
<evidence type="ECO:0000256" key="8">
    <source>
        <dbReference type="SAM" id="MobiDB-lite"/>
    </source>
</evidence>
<dbReference type="PROSITE" id="PS50090">
    <property type="entry name" value="MYB_LIKE"/>
    <property type="match status" value="1"/>
</dbReference>
<evidence type="ECO:0000259" key="9">
    <source>
        <dbReference type="PROSITE" id="PS50090"/>
    </source>
</evidence>
<evidence type="ECO:0000256" key="6">
    <source>
        <dbReference type="ARBA" id="ARBA00022490"/>
    </source>
</evidence>
<dbReference type="InterPro" id="IPR028094">
    <property type="entry name" value="RTC4_C"/>
</dbReference>
<reference evidence="11" key="1">
    <citation type="submission" date="2009-05" db="EMBL/GenBank/DDBJ databases">
        <title>The genome sequence of Ajellomyces capsulatus strain H143.</title>
        <authorList>
            <person name="Champion M."/>
            <person name="Cuomo C.A."/>
            <person name="Ma L.-J."/>
            <person name="Henn M.R."/>
            <person name="Sil A."/>
            <person name="Goldman B."/>
            <person name="Young S.K."/>
            <person name="Kodira C.D."/>
            <person name="Zeng Q."/>
            <person name="Koehrsen M."/>
            <person name="Alvarado L."/>
            <person name="Berlin A.M."/>
            <person name="Borenstein D."/>
            <person name="Chen Z."/>
            <person name="Engels R."/>
            <person name="Freedman E."/>
            <person name="Gellesch M."/>
            <person name="Goldberg J."/>
            <person name="Griggs A."/>
            <person name="Gujja S."/>
            <person name="Heiman D.I."/>
            <person name="Hepburn T.A."/>
            <person name="Howarth C."/>
            <person name="Jen D."/>
            <person name="Larson L."/>
            <person name="Lewis B."/>
            <person name="Mehta T."/>
            <person name="Park D."/>
            <person name="Pearson M."/>
            <person name="Roberts A."/>
            <person name="Saif S."/>
            <person name="Shea T.D."/>
            <person name="Shenoy N."/>
            <person name="Sisk P."/>
            <person name="Stolte C."/>
            <person name="Sykes S."/>
            <person name="Walk T."/>
            <person name="White J."/>
            <person name="Yandava C."/>
            <person name="Klein B."/>
            <person name="McEwen J.G."/>
            <person name="Puccia R."/>
            <person name="Goldman G.H."/>
            <person name="Felipe M.S."/>
            <person name="Nino-Vega G."/>
            <person name="San-Blas G."/>
            <person name="Taylor J.W."/>
            <person name="Mendoza L."/>
            <person name="Galagan J.E."/>
            <person name="Nusbaum C."/>
            <person name="Birren B.W."/>
        </authorList>
    </citation>
    <scope>NUCLEOTIDE SEQUENCE [LARGE SCALE GENOMIC DNA]</scope>
    <source>
        <strain evidence="11">H143</strain>
    </source>
</reference>
<dbReference type="VEuPathDB" id="FungiDB:HCDG_09116"/>
<feature type="compositionally biased region" description="Polar residues" evidence="8">
    <location>
        <begin position="21"/>
        <end position="34"/>
    </location>
</feature>
<proteinExistence type="inferred from homology"/>
<dbReference type="STRING" id="544712.C6HSD5"/>
<dbReference type="EMBL" id="GG692438">
    <property type="protein sequence ID" value="EER36685.1"/>
    <property type="molecule type" value="Genomic_DNA"/>
</dbReference>
<evidence type="ECO:0000256" key="4">
    <source>
        <dbReference type="ARBA" id="ARBA00009461"/>
    </source>
</evidence>
<feature type="domain" description="Myb-like" evidence="9">
    <location>
        <begin position="160"/>
        <end position="209"/>
    </location>
</feature>